<dbReference type="Gene3D" id="3.40.50.410">
    <property type="entry name" value="von Willebrand factor, type A domain"/>
    <property type="match status" value="1"/>
</dbReference>
<accession>A0AA39PJJ5</accession>
<organism evidence="2 3">
    <name type="scientific">Armillaria novae-zelandiae</name>
    <dbReference type="NCBI Taxonomy" id="153914"/>
    <lineage>
        <taxon>Eukaryota</taxon>
        <taxon>Fungi</taxon>
        <taxon>Dikarya</taxon>
        <taxon>Basidiomycota</taxon>
        <taxon>Agaricomycotina</taxon>
        <taxon>Agaricomycetes</taxon>
        <taxon>Agaricomycetidae</taxon>
        <taxon>Agaricales</taxon>
        <taxon>Marasmiineae</taxon>
        <taxon>Physalacriaceae</taxon>
        <taxon>Armillaria</taxon>
    </lineage>
</organism>
<keyword evidence="3" id="KW-1185">Reference proteome</keyword>
<protein>
    <recommendedName>
        <fullName evidence="1">VWFA domain-containing protein</fullName>
    </recommendedName>
</protein>
<evidence type="ECO:0000259" key="1">
    <source>
        <dbReference type="PROSITE" id="PS50234"/>
    </source>
</evidence>
<dbReference type="SMART" id="SM00327">
    <property type="entry name" value="VWA"/>
    <property type="match status" value="1"/>
</dbReference>
<reference evidence="2" key="1">
    <citation type="submission" date="2023-06" db="EMBL/GenBank/DDBJ databases">
        <authorList>
            <consortium name="Lawrence Berkeley National Laboratory"/>
            <person name="Ahrendt S."/>
            <person name="Sahu N."/>
            <person name="Indic B."/>
            <person name="Wong-Bajracharya J."/>
            <person name="Merenyi Z."/>
            <person name="Ke H.-M."/>
            <person name="Monk M."/>
            <person name="Kocsube S."/>
            <person name="Drula E."/>
            <person name="Lipzen A."/>
            <person name="Balint B."/>
            <person name="Henrissat B."/>
            <person name="Andreopoulos B."/>
            <person name="Martin F.M."/>
            <person name="Harder C.B."/>
            <person name="Rigling D."/>
            <person name="Ford K.L."/>
            <person name="Foster G.D."/>
            <person name="Pangilinan J."/>
            <person name="Papanicolaou A."/>
            <person name="Barry K."/>
            <person name="LaButti K."/>
            <person name="Viragh M."/>
            <person name="Koriabine M."/>
            <person name="Yan M."/>
            <person name="Riley R."/>
            <person name="Champramary S."/>
            <person name="Plett K.L."/>
            <person name="Tsai I.J."/>
            <person name="Slot J."/>
            <person name="Sipos G."/>
            <person name="Plett J."/>
            <person name="Nagy L.G."/>
            <person name="Grigoriev I.V."/>
        </authorList>
    </citation>
    <scope>NUCLEOTIDE SEQUENCE</scope>
    <source>
        <strain evidence="2">ICMP 16352</strain>
    </source>
</reference>
<dbReference type="SUPFAM" id="SSF53300">
    <property type="entry name" value="vWA-like"/>
    <property type="match status" value="1"/>
</dbReference>
<proteinExistence type="predicted"/>
<comment type="caution">
    <text evidence="2">The sequence shown here is derived from an EMBL/GenBank/DDBJ whole genome shotgun (WGS) entry which is preliminary data.</text>
</comment>
<dbReference type="Pfam" id="PF00092">
    <property type="entry name" value="VWA"/>
    <property type="match status" value="1"/>
</dbReference>
<dbReference type="PROSITE" id="PS50234">
    <property type="entry name" value="VWFA"/>
    <property type="match status" value="1"/>
</dbReference>
<evidence type="ECO:0000313" key="2">
    <source>
        <dbReference type="EMBL" id="KAK0484881.1"/>
    </source>
</evidence>
<feature type="domain" description="VWFA" evidence="1">
    <location>
        <begin position="12"/>
        <end position="208"/>
    </location>
</feature>
<evidence type="ECO:0000313" key="3">
    <source>
        <dbReference type="Proteomes" id="UP001175227"/>
    </source>
</evidence>
<dbReference type="InterPro" id="IPR036465">
    <property type="entry name" value="vWFA_dom_sf"/>
</dbReference>
<dbReference type="AlphaFoldDB" id="A0AA39PJJ5"/>
<name>A0AA39PJJ5_9AGAR</name>
<sequence length="223" mass="25446">MENEFQYLDQFDTVLIVDDSRSMIGRRWETARKALRELTVVAATYDKDGIDIQFLNNPTVHHGLTTKEGVDRLFQSITPTPGTPIGRKLESLLTAYINKFEELQRAGEKLKKVNYVLLTDGEPTERKGSEFYPDKVIVRAAKRLDKLHAPQVQIGIQFVQIGHSVSATRFLQSLDDDLIHKYNIRDIVDTTPARTGRDLNTNDMIKILTGGINRRVDNQEKHL</sequence>
<dbReference type="InterPro" id="IPR002035">
    <property type="entry name" value="VWF_A"/>
</dbReference>
<dbReference type="PANTHER" id="PTHR34706">
    <property type="entry name" value="SLR1338 PROTEIN"/>
    <property type="match status" value="1"/>
</dbReference>
<dbReference type="PANTHER" id="PTHR34706:SF1">
    <property type="entry name" value="VWFA DOMAIN-CONTAINING PROTEIN"/>
    <property type="match status" value="1"/>
</dbReference>
<dbReference type="EMBL" id="JAUEPR010000005">
    <property type="protein sequence ID" value="KAK0484881.1"/>
    <property type="molecule type" value="Genomic_DNA"/>
</dbReference>
<gene>
    <name evidence="2" type="ORF">IW261DRAFT_1459213</name>
</gene>
<dbReference type="Proteomes" id="UP001175227">
    <property type="component" value="Unassembled WGS sequence"/>
</dbReference>